<dbReference type="PANTHER" id="PTHR45168">
    <property type="entry name" value="DNAJ HOMOLOG SUBFAMILY B MEMBER 2"/>
    <property type="match status" value="1"/>
</dbReference>
<dbReference type="FunFam" id="1.10.287.110:FF:000022">
    <property type="entry name" value="DnaJ homolog subfamily B member 6"/>
    <property type="match status" value="1"/>
</dbReference>
<dbReference type="GO" id="GO:0030544">
    <property type="term" value="F:Hsp70 protein binding"/>
    <property type="evidence" value="ECO:0007669"/>
    <property type="project" value="InterPro"/>
</dbReference>
<sequence>MVDYYEVLGVQRHASPEDIKKAYRKLALKWHPDKNPENKEEAERKFKQVAEAYEVLSDAKKRDIYDKYGKEGLNGGGGGGSHFDSPFEFGFTFRNPDDVFREFFGGRDPFSFDFFGVADEDALAEERMRRGQNALPAQPAGLRPPKPPRPASLLRHAPHCLYEEEGEQERPRAPGPWDPLASAAGLKEGGKRKKQKQREESKKKKSTKGNH</sequence>
<protein>
    <submittedName>
        <fullName evidence="4">DnaJ heat shock protein family (Hsp40) member B6</fullName>
    </submittedName>
</protein>
<dbReference type="InterPro" id="IPR043183">
    <property type="entry name" value="DNJB2/6-like"/>
</dbReference>
<reference evidence="4 5" key="2">
    <citation type="journal article" date="2012" name="Nature">
        <title>Insights into hominid evolution from the gorilla genome sequence.</title>
        <authorList>
            <person name="Scally A."/>
            <person name="Dutheil J.Y."/>
            <person name="Hillier L.W."/>
            <person name="Jordan G.E."/>
            <person name="Goodhead I."/>
            <person name="Herrero J."/>
            <person name="Hobolth A."/>
            <person name="Lappalainen T."/>
            <person name="Mailund T."/>
            <person name="Marques-Bonet T."/>
            <person name="McCarthy S."/>
            <person name="Montgomery S.H."/>
            <person name="Schwalie P.C."/>
            <person name="Tang Y.A."/>
            <person name="Ward M.C."/>
            <person name="Xue Y."/>
            <person name="Yngvadottir B."/>
            <person name="Alkan C."/>
            <person name="Andersen L.N."/>
            <person name="Ayub Q."/>
            <person name="Ball E.V."/>
            <person name="Beal K."/>
            <person name="Bradley B.J."/>
            <person name="Chen Y."/>
            <person name="Clee C.M."/>
            <person name="Fitzgerald S."/>
            <person name="Graves T.A."/>
            <person name="Gu Y."/>
            <person name="Heath P."/>
            <person name="Heger A."/>
            <person name="Karakoc E."/>
            <person name="Kolb-Kokocinski A."/>
            <person name="Laird G.K."/>
            <person name="Lunter G."/>
            <person name="Meader S."/>
            <person name="Mort M."/>
            <person name="Mullikin J.C."/>
            <person name="Munch K."/>
            <person name="O'Connor T.D."/>
            <person name="Phillips A.D."/>
            <person name="Prado-Martinez J."/>
            <person name="Rogers A.S."/>
            <person name="Sajjadian S."/>
            <person name="Schmidt D."/>
            <person name="Shaw K."/>
            <person name="Simpson J.T."/>
            <person name="Stenson P.D."/>
            <person name="Turner D.J."/>
            <person name="Vigilant L."/>
            <person name="Vilella A.J."/>
            <person name="Whitener W."/>
            <person name="Zhu B."/>
            <person name="Cooper D.N."/>
            <person name="de Jong P."/>
            <person name="Dermitzakis E.T."/>
            <person name="Eichler E.E."/>
            <person name="Flicek P."/>
            <person name="Goldman N."/>
            <person name="Mundy N.I."/>
            <person name="Ning Z."/>
            <person name="Odom D.T."/>
            <person name="Ponting C.P."/>
            <person name="Quail M.A."/>
            <person name="Ryder O.A."/>
            <person name="Searle S.M."/>
            <person name="Warren W.C."/>
            <person name="Wilson R.K."/>
            <person name="Schierup M.H."/>
            <person name="Rogers J."/>
            <person name="Tyler-Smith C."/>
            <person name="Durbin R."/>
        </authorList>
    </citation>
    <scope>NUCLEOTIDE SEQUENCE [LARGE SCALE GENOMIC DNA]</scope>
</reference>
<dbReference type="AlphaFoldDB" id="A0A2I2ZL55"/>
<keyword evidence="5" id="KW-1185">Reference proteome</keyword>
<dbReference type="GO" id="GO:0051082">
    <property type="term" value="F:unfolded protein binding"/>
    <property type="evidence" value="ECO:0007669"/>
    <property type="project" value="InterPro"/>
</dbReference>
<dbReference type="PROSITE" id="PS00636">
    <property type="entry name" value="DNAJ_1"/>
    <property type="match status" value="1"/>
</dbReference>
<dbReference type="PRINTS" id="PR00625">
    <property type="entry name" value="JDOMAIN"/>
</dbReference>
<organism evidence="4 5">
    <name type="scientific">Gorilla gorilla gorilla</name>
    <name type="common">Western lowland gorilla</name>
    <dbReference type="NCBI Taxonomy" id="9595"/>
    <lineage>
        <taxon>Eukaryota</taxon>
        <taxon>Metazoa</taxon>
        <taxon>Chordata</taxon>
        <taxon>Craniata</taxon>
        <taxon>Vertebrata</taxon>
        <taxon>Euteleostomi</taxon>
        <taxon>Mammalia</taxon>
        <taxon>Eutheria</taxon>
        <taxon>Euarchontoglires</taxon>
        <taxon>Primates</taxon>
        <taxon>Haplorrhini</taxon>
        <taxon>Catarrhini</taxon>
        <taxon>Hominidae</taxon>
        <taxon>Gorilla</taxon>
    </lineage>
</organism>
<dbReference type="InterPro" id="IPR036869">
    <property type="entry name" value="J_dom_sf"/>
</dbReference>
<reference evidence="4" key="4">
    <citation type="submission" date="2025-09" db="UniProtKB">
        <authorList>
            <consortium name="Ensembl"/>
        </authorList>
    </citation>
    <scope>IDENTIFICATION</scope>
</reference>
<feature type="domain" description="J" evidence="3">
    <location>
        <begin position="3"/>
        <end position="69"/>
    </location>
</feature>
<dbReference type="GeneTree" id="ENSGT00940000154205"/>
<dbReference type="PANTHER" id="PTHR45168:SF4">
    <property type="entry name" value="SIMILAR TO DNAJ HOMOLOG SUBFAMILY B MEMBER 6 (HEAT SHOCK PROTEIN J2) (HSJ-2) (MRJ) (MDJ4)"/>
    <property type="match status" value="1"/>
</dbReference>
<evidence type="ECO:0000313" key="4">
    <source>
        <dbReference type="Ensembl" id="ENSGGOP00000048003.1"/>
    </source>
</evidence>
<keyword evidence="1" id="KW-0143">Chaperone</keyword>
<evidence type="ECO:0000313" key="5">
    <source>
        <dbReference type="Proteomes" id="UP000001519"/>
    </source>
</evidence>
<dbReference type="Bgee" id="ENSGGOG00000004703">
    <property type="expression patterns" value="Expressed in testis and 6 other cell types or tissues"/>
</dbReference>
<proteinExistence type="predicted"/>
<dbReference type="Proteomes" id="UP000001519">
    <property type="component" value="Chromosome 7"/>
</dbReference>
<dbReference type="InterPro" id="IPR018253">
    <property type="entry name" value="DnaJ_domain_CS"/>
</dbReference>
<accession>A0A2I2ZL55</accession>
<dbReference type="EMBL" id="CABD030056398">
    <property type="status" value="NOT_ANNOTATED_CDS"/>
    <property type="molecule type" value="Genomic_DNA"/>
</dbReference>
<dbReference type="SMART" id="SM00271">
    <property type="entry name" value="DnaJ"/>
    <property type="match status" value="1"/>
</dbReference>
<evidence type="ECO:0000256" key="2">
    <source>
        <dbReference type="SAM" id="MobiDB-lite"/>
    </source>
</evidence>
<dbReference type="PROSITE" id="PS50076">
    <property type="entry name" value="DNAJ_2"/>
    <property type="match status" value="1"/>
</dbReference>
<feature type="region of interest" description="Disordered" evidence="2">
    <location>
        <begin position="134"/>
        <end position="211"/>
    </location>
</feature>
<evidence type="ECO:0000256" key="1">
    <source>
        <dbReference type="ARBA" id="ARBA00023186"/>
    </source>
</evidence>
<reference evidence="4" key="3">
    <citation type="submission" date="2025-08" db="UniProtKB">
        <authorList>
            <consortium name="Ensembl"/>
        </authorList>
    </citation>
    <scope>IDENTIFICATION</scope>
</reference>
<dbReference type="Pfam" id="PF00226">
    <property type="entry name" value="DnaJ"/>
    <property type="match status" value="1"/>
</dbReference>
<dbReference type="Ensembl" id="ENSGGOT00000066043.1">
    <property type="protein sequence ID" value="ENSGGOP00000048003.1"/>
    <property type="gene ID" value="ENSGGOG00000004703.3"/>
</dbReference>
<dbReference type="SUPFAM" id="SSF46565">
    <property type="entry name" value="Chaperone J-domain"/>
    <property type="match status" value="1"/>
</dbReference>
<reference evidence="5" key="1">
    <citation type="submission" date="2011-05" db="EMBL/GenBank/DDBJ databases">
        <title>Insights into the evolution of the great apes provided by the gorilla genome.</title>
        <authorList>
            <person name="Scally A."/>
        </authorList>
    </citation>
    <scope>NUCLEOTIDE SEQUENCE [LARGE SCALE GENOMIC DNA]</scope>
</reference>
<name>A0A2I2ZL55_GORGO</name>
<gene>
    <name evidence="4" type="primary">DNAJB6</name>
</gene>
<evidence type="ECO:0000259" key="3">
    <source>
        <dbReference type="PROSITE" id="PS50076"/>
    </source>
</evidence>
<dbReference type="CDD" id="cd06257">
    <property type="entry name" value="DnaJ"/>
    <property type="match status" value="1"/>
</dbReference>
<dbReference type="Gene3D" id="1.10.287.110">
    <property type="entry name" value="DnaJ domain"/>
    <property type="match status" value="1"/>
</dbReference>
<dbReference type="InterPro" id="IPR001623">
    <property type="entry name" value="DnaJ_domain"/>
</dbReference>